<dbReference type="SUPFAM" id="SSF56954">
    <property type="entry name" value="Outer membrane efflux proteins (OEP)"/>
    <property type="match status" value="1"/>
</dbReference>
<dbReference type="PANTHER" id="PTHR30026">
    <property type="entry name" value="OUTER MEMBRANE PROTEIN TOLC"/>
    <property type="match status" value="1"/>
</dbReference>
<dbReference type="OrthoDB" id="9791261at2"/>
<evidence type="ECO:0000256" key="2">
    <source>
        <dbReference type="ARBA" id="ARBA00007613"/>
    </source>
</evidence>
<evidence type="ECO:0000256" key="7">
    <source>
        <dbReference type="ARBA" id="ARBA00023237"/>
    </source>
</evidence>
<dbReference type="GO" id="GO:1990281">
    <property type="term" value="C:efflux pump complex"/>
    <property type="evidence" value="ECO:0007669"/>
    <property type="project" value="TreeGrafter"/>
</dbReference>
<evidence type="ECO:0000256" key="8">
    <source>
        <dbReference type="SAM" id="SignalP"/>
    </source>
</evidence>
<feature type="chain" id="PRO_5017787648" evidence="8">
    <location>
        <begin position="30"/>
        <end position="435"/>
    </location>
</feature>
<dbReference type="GO" id="GO:0015562">
    <property type="term" value="F:efflux transmembrane transporter activity"/>
    <property type="evidence" value="ECO:0007669"/>
    <property type="project" value="InterPro"/>
</dbReference>
<evidence type="ECO:0000256" key="1">
    <source>
        <dbReference type="ARBA" id="ARBA00004442"/>
    </source>
</evidence>
<dbReference type="Gene3D" id="1.20.1600.10">
    <property type="entry name" value="Outer membrane efflux proteins (OEP)"/>
    <property type="match status" value="1"/>
</dbReference>
<keyword evidence="10" id="KW-1185">Reference proteome</keyword>
<evidence type="ECO:0000256" key="6">
    <source>
        <dbReference type="ARBA" id="ARBA00023136"/>
    </source>
</evidence>
<dbReference type="PANTHER" id="PTHR30026:SF20">
    <property type="entry name" value="OUTER MEMBRANE PROTEIN TOLC"/>
    <property type="match status" value="1"/>
</dbReference>
<comment type="similarity">
    <text evidence="2">Belongs to the outer membrane factor (OMF) (TC 1.B.17) family.</text>
</comment>
<reference evidence="9 10" key="1">
    <citation type="submission" date="2018-08" db="EMBL/GenBank/DDBJ databases">
        <title>Chitinophagaceae sp. K23C18032701, a novel bacterium isolated from forest soil.</title>
        <authorList>
            <person name="Wang C."/>
        </authorList>
    </citation>
    <scope>NUCLEOTIDE SEQUENCE [LARGE SCALE GENOMIC DNA]</scope>
    <source>
        <strain evidence="9 10">K23C18032701</strain>
    </source>
</reference>
<name>A0A3E1NJP3_9BACT</name>
<dbReference type="AlphaFoldDB" id="A0A3E1NJP3"/>
<evidence type="ECO:0000256" key="4">
    <source>
        <dbReference type="ARBA" id="ARBA00022452"/>
    </source>
</evidence>
<comment type="caution">
    <text evidence="9">The sequence shown here is derived from an EMBL/GenBank/DDBJ whole genome shotgun (WGS) entry which is preliminary data.</text>
</comment>
<dbReference type="GO" id="GO:0009279">
    <property type="term" value="C:cell outer membrane"/>
    <property type="evidence" value="ECO:0007669"/>
    <property type="project" value="UniProtKB-SubCell"/>
</dbReference>
<dbReference type="GO" id="GO:0015288">
    <property type="term" value="F:porin activity"/>
    <property type="evidence" value="ECO:0007669"/>
    <property type="project" value="TreeGrafter"/>
</dbReference>
<keyword evidence="7" id="KW-0998">Cell outer membrane</keyword>
<organism evidence="9 10">
    <name type="scientific">Deminuibacter soli</name>
    <dbReference type="NCBI Taxonomy" id="2291815"/>
    <lineage>
        <taxon>Bacteria</taxon>
        <taxon>Pseudomonadati</taxon>
        <taxon>Bacteroidota</taxon>
        <taxon>Chitinophagia</taxon>
        <taxon>Chitinophagales</taxon>
        <taxon>Chitinophagaceae</taxon>
        <taxon>Deminuibacter</taxon>
    </lineage>
</organism>
<protein>
    <submittedName>
        <fullName evidence="9">TolC family protein</fullName>
    </submittedName>
</protein>
<dbReference type="RefSeq" id="WP_116847402.1">
    <property type="nucleotide sequence ID" value="NZ_QTJU01000003.1"/>
</dbReference>
<gene>
    <name evidence="9" type="ORF">DXN05_11560</name>
</gene>
<proteinExistence type="inferred from homology"/>
<evidence type="ECO:0000313" key="9">
    <source>
        <dbReference type="EMBL" id="RFM28156.1"/>
    </source>
</evidence>
<accession>A0A3E1NJP3</accession>
<evidence type="ECO:0000256" key="5">
    <source>
        <dbReference type="ARBA" id="ARBA00022692"/>
    </source>
</evidence>
<keyword evidence="4" id="KW-1134">Transmembrane beta strand</keyword>
<dbReference type="Pfam" id="PF02321">
    <property type="entry name" value="OEP"/>
    <property type="match status" value="1"/>
</dbReference>
<dbReference type="InterPro" id="IPR003423">
    <property type="entry name" value="OMP_efflux"/>
</dbReference>
<dbReference type="InterPro" id="IPR051906">
    <property type="entry name" value="TolC-like"/>
</dbReference>
<keyword evidence="5" id="KW-0812">Transmembrane</keyword>
<sequence length="435" mass="49279">MNTCTCRPIARLLTMAVCTLVLGKSHAQALPARDTLVLSIQAVEKRFIDSNFQLLAAHYNVDAQKALIEQAKLWDNPVLNTDQVIHANGKFFPYGHNADGSYSGQYFIQVQQLIKTARKRGKLIDLASTNSKISELQLQDLLRNLRYQLHIDYFTLQQQLANRNLLLAQQQQLSPLLNAMQAQFSLGNIAQKELLRIQALLIGLNQDLTDINKTIADSETDLKTLLQLKDESFVKPESATDSSANAQLTYNLQSLQDMAKQNNPNYQLQVAQTLYQQQNLTYQKALRVPDITVGPNFDRNSNFAPNYVGLGISLPLPVFNKNQGNIKAAEFGIKQQQAVTQNAETDLANSVSNAYQKLMLTIAQNSTTQKDFYTKYQGMFQNMLKSYQQKQISLLEFIDFFNDYNDLQQRLNQQQLNLQLSKQELNYNIGTDAIQ</sequence>
<keyword evidence="8" id="KW-0732">Signal</keyword>
<keyword evidence="3" id="KW-0813">Transport</keyword>
<comment type="subcellular location">
    <subcellularLocation>
        <location evidence="1">Cell outer membrane</location>
    </subcellularLocation>
</comment>
<dbReference type="EMBL" id="QTJU01000003">
    <property type="protein sequence ID" value="RFM28156.1"/>
    <property type="molecule type" value="Genomic_DNA"/>
</dbReference>
<evidence type="ECO:0000313" key="10">
    <source>
        <dbReference type="Proteomes" id="UP000261284"/>
    </source>
</evidence>
<dbReference type="Proteomes" id="UP000261284">
    <property type="component" value="Unassembled WGS sequence"/>
</dbReference>
<keyword evidence="6" id="KW-0472">Membrane</keyword>
<evidence type="ECO:0000256" key="3">
    <source>
        <dbReference type="ARBA" id="ARBA00022448"/>
    </source>
</evidence>
<feature type="signal peptide" evidence="8">
    <location>
        <begin position="1"/>
        <end position="29"/>
    </location>
</feature>